<dbReference type="Gene3D" id="3.30.420.150">
    <property type="entry name" value="Exopolyphosphatase. Domain 2"/>
    <property type="match status" value="1"/>
</dbReference>
<dbReference type="Gene3D" id="1.10.3210.10">
    <property type="entry name" value="Hypothetical protein af1432"/>
    <property type="match status" value="1"/>
</dbReference>
<reference evidence="3 4" key="1">
    <citation type="submission" date="2017-07" db="EMBL/GenBank/DDBJ databases">
        <title>Isolation and whole genome analysis of endospore-forming bacteria from heroin.</title>
        <authorList>
            <person name="Kalinowski J."/>
            <person name="Ahrens B."/>
            <person name="Al-Dilaimi A."/>
            <person name="Winkler A."/>
            <person name="Wibberg D."/>
            <person name="Schleenbecker U."/>
            <person name="Ruckert C."/>
            <person name="Wolfel R."/>
            <person name="Grass G."/>
        </authorList>
    </citation>
    <scope>NUCLEOTIDE SEQUENCE [LARGE SCALE GENOMIC DNA]</scope>
    <source>
        <strain evidence="3 4">7537-G1</strain>
    </source>
</reference>
<comment type="similarity">
    <text evidence="1">Belongs to the GppA/Ppx family.</text>
</comment>
<dbReference type="PANTHER" id="PTHR30005">
    <property type="entry name" value="EXOPOLYPHOSPHATASE"/>
    <property type="match status" value="1"/>
</dbReference>
<dbReference type="InterPro" id="IPR050273">
    <property type="entry name" value="GppA/Ppx_hydrolase"/>
</dbReference>
<organism evidence="3 4">
    <name type="scientific">Paenibacillus campinasensis</name>
    <dbReference type="NCBI Taxonomy" id="66347"/>
    <lineage>
        <taxon>Bacteria</taxon>
        <taxon>Bacillati</taxon>
        <taxon>Bacillota</taxon>
        <taxon>Bacilli</taxon>
        <taxon>Bacillales</taxon>
        <taxon>Paenibacillaceae</taxon>
        <taxon>Paenibacillus</taxon>
    </lineage>
</organism>
<dbReference type="InterPro" id="IPR003695">
    <property type="entry name" value="Ppx_GppA_N"/>
</dbReference>
<evidence type="ECO:0000313" key="4">
    <source>
        <dbReference type="Proteomes" id="UP000215596"/>
    </source>
</evidence>
<dbReference type="Proteomes" id="UP000215596">
    <property type="component" value="Unassembled WGS sequence"/>
</dbReference>
<dbReference type="PROSITE" id="PS50006">
    <property type="entry name" value="FHA_DOMAIN"/>
    <property type="match status" value="1"/>
</dbReference>
<dbReference type="InterPro" id="IPR000253">
    <property type="entry name" value="FHA_dom"/>
</dbReference>
<dbReference type="CDD" id="cd24052">
    <property type="entry name" value="ASKHA_NBD_HpPPX-GppA-like"/>
    <property type="match status" value="1"/>
</dbReference>
<evidence type="ECO:0000259" key="2">
    <source>
        <dbReference type="PROSITE" id="PS50006"/>
    </source>
</evidence>
<feature type="domain" description="FHA" evidence="2">
    <location>
        <begin position="324"/>
        <end position="380"/>
    </location>
</feature>
<comment type="caution">
    <text evidence="3">The sequence shown here is derived from an EMBL/GenBank/DDBJ whole genome shotgun (WGS) entry which is preliminary data.</text>
</comment>
<dbReference type="Gene3D" id="3.30.420.40">
    <property type="match status" value="1"/>
</dbReference>
<sequence length="509" mass="57001">MSRRYTLGIIDIGSNSIRLVIYEVESGGGYRIIYENKYSARLSREVGSDGRIPRSSLEAAIEVLRQFRTICEQFHATHIRAAATAAIRNAANAGEIIRWLERETGLTIERVSGEQEAYYGFLGVLQSMSIQDGMIVDIGGGSTELTLFRDRQLLHSISIPLGAVNAYTRFASGEQWNDSEIEALREEIREQLRQLDWADSNPGLPMIGLGGTIRTIAKMHQRKTKYSLPVVHHYEMGGETVDEMARVLPYETTAYRKKVPGLSKDRADLIVPGMLILQTVYDYVEADRYIVSSAGLRDGLFRDWFAPQEPVVSDALRTSVRNLLRFGPPVSEASLHAVYEDMVTMYHALVQADPCEQDRAVMYTAAMLSESGTMINYYKSSQHAVYRIMYGGIYGLTHREAVLSAITADYHPKKRTPQLLEQHADILDASDTGRVHRLGSLLALAKAIRSTPVVQKIHATAKNGSLHVQMHCTAEPLVQNRRMEESAKELEDAWNIKLTWSEHPAASTK</sequence>
<dbReference type="OrthoDB" id="9807195at2"/>
<dbReference type="SUPFAM" id="SSF109604">
    <property type="entry name" value="HD-domain/PDEase-like"/>
    <property type="match status" value="1"/>
</dbReference>
<accession>A0A268ETI5</accession>
<protein>
    <submittedName>
        <fullName evidence="3">Exopolyphosphatase</fullName>
    </submittedName>
</protein>
<dbReference type="SUPFAM" id="SSF53067">
    <property type="entry name" value="Actin-like ATPase domain"/>
    <property type="match status" value="2"/>
</dbReference>
<evidence type="ECO:0000256" key="1">
    <source>
        <dbReference type="ARBA" id="ARBA00007125"/>
    </source>
</evidence>
<dbReference type="EMBL" id="NPBY01000038">
    <property type="protein sequence ID" value="PAD76439.1"/>
    <property type="molecule type" value="Genomic_DNA"/>
</dbReference>
<dbReference type="PANTHER" id="PTHR30005:SF0">
    <property type="entry name" value="RETROGRADE REGULATION PROTEIN 2"/>
    <property type="match status" value="1"/>
</dbReference>
<dbReference type="InterPro" id="IPR043129">
    <property type="entry name" value="ATPase_NBD"/>
</dbReference>
<name>A0A268ETI5_9BACL</name>
<gene>
    <name evidence="3" type="ORF">CHH67_12520</name>
</gene>
<proteinExistence type="inferred from homology"/>
<dbReference type="AlphaFoldDB" id="A0A268ETI5"/>
<evidence type="ECO:0000313" key="3">
    <source>
        <dbReference type="EMBL" id="PAD76439.1"/>
    </source>
</evidence>
<dbReference type="RefSeq" id="WP_095265519.1">
    <property type="nucleotide sequence ID" value="NZ_NPBY01000038.1"/>
</dbReference>
<dbReference type="Pfam" id="PF02541">
    <property type="entry name" value="Ppx-GppA"/>
    <property type="match status" value="1"/>
</dbReference>
<dbReference type="GO" id="GO:0006357">
    <property type="term" value="P:regulation of transcription by RNA polymerase II"/>
    <property type="evidence" value="ECO:0007669"/>
    <property type="project" value="TreeGrafter"/>
</dbReference>